<evidence type="ECO:0000313" key="1">
    <source>
        <dbReference type="EMBL" id="BCJ67820.1"/>
    </source>
</evidence>
<proteinExistence type="predicted"/>
<accession>A0A810N4F8</accession>
<sequence>MNLVEFGYAAGWRLVRMMPGPVAARLFRAGADRAHRKGAGGRPG</sequence>
<protein>
    <submittedName>
        <fullName evidence="1">Uncharacterized protein</fullName>
    </submittedName>
</protein>
<keyword evidence="2" id="KW-1185">Reference proteome</keyword>
<organism evidence="1 2">
    <name type="scientific">Polymorphospora rubra</name>
    <dbReference type="NCBI Taxonomy" id="338584"/>
    <lineage>
        <taxon>Bacteria</taxon>
        <taxon>Bacillati</taxon>
        <taxon>Actinomycetota</taxon>
        <taxon>Actinomycetes</taxon>
        <taxon>Micromonosporales</taxon>
        <taxon>Micromonosporaceae</taxon>
        <taxon>Polymorphospora</taxon>
    </lineage>
</organism>
<reference evidence="1" key="1">
    <citation type="submission" date="2020-08" db="EMBL/GenBank/DDBJ databases">
        <title>Whole genome shotgun sequence of Polymorphospora rubra NBRC 101157.</title>
        <authorList>
            <person name="Komaki H."/>
            <person name="Tamura T."/>
        </authorList>
    </citation>
    <scope>NUCLEOTIDE SEQUENCE</scope>
    <source>
        <strain evidence="1">NBRC 101157</strain>
    </source>
</reference>
<gene>
    <name evidence="1" type="ORF">Prubr_48410</name>
</gene>
<name>A0A810N4F8_9ACTN</name>
<dbReference type="Proteomes" id="UP000680866">
    <property type="component" value="Chromosome"/>
</dbReference>
<dbReference type="EMBL" id="AP023359">
    <property type="protein sequence ID" value="BCJ67820.1"/>
    <property type="molecule type" value="Genomic_DNA"/>
</dbReference>
<evidence type="ECO:0000313" key="2">
    <source>
        <dbReference type="Proteomes" id="UP000680866"/>
    </source>
</evidence>
<dbReference type="KEGG" id="pry:Prubr_48410"/>
<dbReference type="AlphaFoldDB" id="A0A810N4F8"/>